<dbReference type="Pfam" id="PF07331">
    <property type="entry name" value="TctB"/>
    <property type="match status" value="1"/>
</dbReference>
<reference evidence="3 4" key="1">
    <citation type="submission" date="2019-03" db="EMBL/GenBank/DDBJ databases">
        <title>Genomic Encyclopedia of Type Strains, Phase IV (KMG-IV): sequencing the most valuable type-strain genomes for metagenomic binning, comparative biology and taxonomic classification.</title>
        <authorList>
            <person name="Goeker M."/>
        </authorList>
    </citation>
    <scope>NUCLEOTIDE SEQUENCE [LARGE SCALE GENOMIC DNA]</scope>
    <source>
        <strain evidence="3 4">DSM 101</strain>
    </source>
</reference>
<feature type="domain" description="DUF1468" evidence="2">
    <location>
        <begin position="10"/>
        <end position="150"/>
    </location>
</feature>
<organism evidence="3 4">
    <name type="scientific">Ancylobacter aquaticus</name>
    <dbReference type="NCBI Taxonomy" id="100"/>
    <lineage>
        <taxon>Bacteria</taxon>
        <taxon>Pseudomonadati</taxon>
        <taxon>Pseudomonadota</taxon>
        <taxon>Alphaproteobacteria</taxon>
        <taxon>Hyphomicrobiales</taxon>
        <taxon>Xanthobacteraceae</taxon>
        <taxon>Ancylobacter</taxon>
    </lineage>
</organism>
<keyword evidence="1" id="KW-1133">Transmembrane helix</keyword>
<name>A0A4R1HU72_ANCAQ</name>
<proteinExistence type="predicted"/>
<dbReference type="OrthoDB" id="8083987at2"/>
<evidence type="ECO:0000313" key="4">
    <source>
        <dbReference type="Proteomes" id="UP000295030"/>
    </source>
</evidence>
<dbReference type="AlphaFoldDB" id="A0A4R1HU72"/>
<dbReference type="RefSeq" id="WP_131836428.1">
    <property type="nucleotide sequence ID" value="NZ_SMFY01000003.1"/>
</dbReference>
<dbReference type="EMBL" id="SMFY01000003">
    <property type="protein sequence ID" value="TCK23469.1"/>
    <property type="molecule type" value="Genomic_DNA"/>
</dbReference>
<accession>A0A4R1HU72</accession>
<keyword evidence="1" id="KW-0472">Membrane</keyword>
<gene>
    <name evidence="3" type="ORF">EV667_3296</name>
</gene>
<keyword evidence="4" id="KW-1185">Reference proteome</keyword>
<sequence>MGTALLDRAFTLVLLGLGLFITVSAWNYGLYQNGIPGPGFFPIIAGLMMTLLAAALLVRDLSGRMRLAGRIDPVVMLSVFAVTGAIVLFVFLAPLTGMGLAAFAVMVGVGYVTEESHRRDRLFLLRLVLVSAGTVVLCYILFAKVIGTPLVTGPLGF</sequence>
<evidence type="ECO:0000256" key="1">
    <source>
        <dbReference type="SAM" id="Phobius"/>
    </source>
</evidence>
<feature type="transmembrane region" description="Helical" evidence="1">
    <location>
        <begin position="70"/>
        <end position="89"/>
    </location>
</feature>
<evidence type="ECO:0000259" key="2">
    <source>
        <dbReference type="Pfam" id="PF07331"/>
    </source>
</evidence>
<feature type="transmembrane region" description="Helical" evidence="1">
    <location>
        <begin position="35"/>
        <end position="58"/>
    </location>
</feature>
<comment type="caution">
    <text evidence="3">The sequence shown here is derived from an EMBL/GenBank/DDBJ whole genome shotgun (WGS) entry which is preliminary data.</text>
</comment>
<feature type="transmembrane region" description="Helical" evidence="1">
    <location>
        <begin position="124"/>
        <end position="147"/>
    </location>
</feature>
<dbReference type="InterPro" id="IPR009936">
    <property type="entry name" value="DUF1468"/>
</dbReference>
<evidence type="ECO:0000313" key="3">
    <source>
        <dbReference type="EMBL" id="TCK23469.1"/>
    </source>
</evidence>
<feature type="transmembrane region" description="Helical" evidence="1">
    <location>
        <begin position="95"/>
        <end position="112"/>
    </location>
</feature>
<keyword evidence="1" id="KW-0812">Transmembrane</keyword>
<protein>
    <submittedName>
        <fullName evidence="3">Tripartite tricarboxylate transporter TctB family protein</fullName>
    </submittedName>
</protein>
<dbReference type="Proteomes" id="UP000295030">
    <property type="component" value="Unassembled WGS sequence"/>
</dbReference>